<dbReference type="InterPro" id="IPR029071">
    <property type="entry name" value="Ubiquitin-like_domsf"/>
</dbReference>
<dbReference type="Pfam" id="PF14555">
    <property type="entry name" value="UBA_4"/>
    <property type="match status" value="1"/>
</dbReference>
<dbReference type="SMART" id="SM00166">
    <property type="entry name" value="UBX"/>
    <property type="match status" value="1"/>
</dbReference>
<feature type="coiled-coil region" evidence="4">
    <location>
        <begin position="277"/>
        <end position="326"/>
    </location>
</feature>
<protein>
    <submittedName>
        <fullName evidence="6">Fas-associated protein</fullName>
    </submittedName>
</protein>
<evidence type="ECO:0000313" key="6">
    <source>
        <dbReference type="EMBL" id="KAJ3438474.1"/>
    </source>
</evidence>
<dbReference type="PROSITE" id="PS50033">
    <property type="entry name" value="UBX"/>
    <property type="match status" value="1"/>
</dbReference>
<dbReference type="PANTHER" id="PTHR23322:SF1">
    <property type="entry name" value="FAS-ASSOCIATED FACTOR 2"/>
    <property type="match status" value="1"/>
</dbReference>
<accession>A0AAV7ZFE0</accession>
<dbReference type="Gene3D" id="3.40.30.10">
    <property type="entry name" value="Glutaredoxin"/>
    <property type="match status" value="1"/>
</dbReference>
<dbReference type="PANTHER" id="PTHR23322">
    <property type="entry name" value="FAS-ASSOCIATED PROTEIN"/>
    <property type="match status" value="1"/>
</dbReference>
<dbReference type="GO" id="GO:0036503">
    <property type="term" value="P:ERAD pathway"/>
    <property type="evidence" value="ECO:0007669"/>
    <property type="project" value="TreeGrafter"/>
</dbReference>
<dbReference type="SUPFAM" id="SSF46934">
    <property type="entry name" value="UBA-like"/>
    <property type="match status" value="1"/>
</dbReference>
<dbReference type="InterPro" id="IPR036249">
    <property type="entry name" value="Thioredoxin-like_sf"/>
</dbReference>
<dbReference type="Pfam" id="PF00789">
    <property type="entry name" value="UBX"/>
    <property type="match status" value="1"/>
</dbReference>
<dbReference type="Gene3D" id="1.10.8.10">
    <property type="entry name" value="DNA helicase RuvA subunit, C-terminal domain"/>
    <property type="match status" value="1"/>
</dbReference>
<dbReference type="AlphaFoldDB" id="A0AAV7ZFE0"/>
<feature type="domain" description="UBX" evidence="5">
    <location>
        <begin position="330"/>
        <end position="408"/>
    </location>
</feature>
<dbReference type="Gene3D" id="3.10.20.90">
    <property type="entry name" value="Phosphatidylinositol 3-kinase Catalytic Subunit, Chain A, domain 1"/>
    <property type="match status" value="1"/>
</dbReference>
<evidence type="ECO:0000256" key="1">
    <source>
        <dbReference type="ARBA" id="ARBA00004240"/>
    </source>
</evidence>
<dbReference type="GO" id="GO:0043130">
    <property type="term" value="F:ubiquitin binding"/>
    <property type="evidence" value="ECO:0007669"/>
    <property type="project" value="TreeGrafter"/>
</dbReference>
<evidence type="ECO:0000256" key="2">
    <source>
        <dbReference type="ARBA" id="ARBA00022824"/>
    </source>
</evidence>
<organism evidence="6 7">
    <name type="scientific">Anaeramoeba flamelloides</name>
    <dbReference type="NCBI Taxonomy" id="1746091"/>
    <lineage>
        <taxon>Eukaryota</taxon>
        <taxon>Metamonada</taxon>
        <taxon>Anaeramoebidae</taxon>
        <taxon>Anaeramoeba</taxon>
    </lineage>
</organism>
<comment type="subcellular location">
    <subcellularLocation>
        <location evidence="1">Endoplasmic reticulum</location>
    </subcellularLocation>
</comment>
<comment type="caution">
    <text evidence="6">The sequence shown here is derived from an EMBL/GenBank/DDBJ whole genome shotgun (WGS) entry which is preliminary data.</text>
</comment>
<reference evidence="6" key="1">
    <citation type="submission" date="2022-08" db="EMBL/GenBank/DDBJ databases">
        <title>Novel sulphate-reducing endosymbionts in the free-living metamonad Anaeramoeba.</title>
        <authorList>
            <person name="Jerlstrom-Hultqvist J."/>
            <person name="Cepicka I."/>
            <person name="Gallot-Lavallee L."/>
            <person name="Salas-Leiva D."/>
            <person name="Curtis B.A."/>
            <person name="Zahonova K."/>
            <person name="Pipaliya S."/>
            <person name="Dacks J."/>
            <person name="Roger A.J."/>
        </authorList>
    </citation>
    <scope>NUCLEOTIDE SEQUENCE</scope>
    <source>
        <strain evidence="6">Busselton2</strain>
    </source>
</reference>
<dbReference type="InterPro" id="IPR050730">
    <property type="entry name" value="UBX_domain-protein"/>
</dbReference>
<dbReference type="Proteomes" id="UP001146793">
    <property type="component" value="Unassembled WGS sequence"/>
</dbReference>
<dbReference type="EMBL" id="JANTQA010000033">
    <property type="protein sequence ID" value="KAJ3438474.1"/>
    <property type="molecule type" value="Genomic_DNA"/>
</dbReference>
<dbReference type="GO" id="GO:0005783">
    <property type="term" value="C:endoplasmic reticulum"/>
    <property type="evidence" value="ECO:0007669"/>
    <property type="project" value="UniProtKB-SubCell"/>
</dbReference>
<evidence type="ECO:0000256" key="4">
    <source>
        <dbReference type="SAM" id="Coils"/>
    </source>
</evidence>
<keyword evidence="3 4" id="KW-0175">Coiled coil</keyword>
<dbReference type="Pfam" id="PF21021">
    <property type="entry name" value="FAF1"/>
    <property type="match status" value="1"/>
</dbReference>
<keyword evidence="2" id="KW-0256">Endoplasmic reticulum</keyword>
<dbReference type="SMART" id="SM00594">
    <property type="entry name" value="UAS"/>
    <property type="match status" value="1"/>
</dbReference>
<proteinExistence type="predicted"/>
<dbReference type="InterPro" id="IPR006577">
    <property type="entry name" value="UAS"/>
</dbReference>
<name>A0AAV7ZFE0_9EUKA</name>
<evidence type="ECO:0000313" key="7">
    <source>
        <dbReference type="Proteomes" id="UP001146793"/>
    </source>
</evidence>
<evidence type="ECO:0000256" key="3">
    <source>
        <dbReference type="ARBA" id="ARBA00023054"/>
    </source>
</evidence>
<dbReference type="InterPro" id="IPR049483">
    <property type="entry name" value="FAF1_2-like_UAS"/>
</dbReference>
<gene>
    <name evidence="6" type="ORF">M0812_17662</name>
</gene>
<evidence type="ECO:0000259" key="5">
    <source>
        <dbReference type="PROSITE" id="PS50033"/>
    </source>
</evidence>
<sequence length="411" mass="49036">MSDLSEKVIAFNSITGLELDECRKILEEYNWDLEVATQAYLSEGMNTTEYDQFDLNETKTQTKKKKNSKSPNWFKKTFKKLTKKNEKTDLGGFDIQYDNENDFYYTKKVKKEDRNFVDFIPNFNQLYGEKHVEFLKDTTLRSAYETAKADEKMLIVVLLDQSYRSEEFAQDVLLDEKITKIIGEDFLVWGIDRHDDRGWHFASKYSGEITEYPLIVVFSTKPKFPKTILDRIQGEVNLQTFCERISNVSETIKIQLENIKNDQMINKEIDQEFEDVLKQDQEKLLKEKIKQKQIEEEKRKQEEKEKKELLKKQQEIERKRKELPDEPDSTEKNIIMLRVKLPNGNILKRKFLTNWKIRYLYHFVDLNSEGLLDADQYHFATNFPKKEFREKEKTFEEYALENGTLLMSIRD</sequence>
<dbReference type="CDD" id="cd01767">
    <property type="entry name" value="UBX"/>
    <property type="match status" value="1"/>
</dbReference>
<dbReference type="InterPro" id="IPR001012">
    <property type="entry name" value="UBX_dom"/>
</dbReference>
<dbReference type="InterPro" id="IPR009060">
    <property type="entry name" value="UBA-like_sf"/>
</dbReference>
<dbReference type="SUPFAM" id="SSF52833">
    <property type="entry name" value="Thioredoxin-like"/>
    <property type="match status" value="1"/>
</dbReference>
<dbReference type="SUPFAM" id="SSF54236">
    <property type="entry name" value="Ubiquitin-like"/>
    <property type="match status" value="1"/>
</dbReference>